<protein>
    <submittedName>
        <fullName evidence="2">Uncharacterized protein</fullName>
    </submittedName>
</protein>
<keyword evidence="3" id="KW-1185">Reference proteome</keyword>
<feature type="region of interest" description="Disordered" evidence="1">
    <location>
        <begin position="1"/>
        <end position="21"/>
    </location>
</feature>
<accession>A0A5Q4BSJ9</accession>
<evidence type="ECO:0000313" key="2">
    <source>
        <dbReference type="EMBL" id="TQN70013.1"/>
    </source>
</evidence>
<evidence type="ECO:0000256" key="1">
    <source>
        <dbReference type="SAM" id="MobiDB-lite"/>
    </source>
</evidence>
<reference evidence="2 3" key="1">
    <citation type="journal article" date="2019" name="Sci. Rep.">
        <title>Colletotrichum shisoi sp. nov., an anthracnose pathogen of Perilla frutescens in Japan: molecular phylogenetic, morphological and genomic evidence.</title>
        <authorList>
            <person name="Gan P."/>
            <person name="Tsushima A."/>
            <person name="Hiroyama R."/>
            <person name="Narusaka M."/>
            <person name="Takano Y."/>
            <person name="Narusaka Y."/>
            <person name="Kawaradani M."/>
            <person name="Damm U."/>
            <person name="Shirasu K."/>
        </authorList>
    </citation>
    <scope>NUCLEOTIDE SEQUENCE [LARGE SCALE GENOMIC DNA]</scope>
    <source>
        <strain evidence="2 3">PG-2018a</strain>
    </source>
</reference>
<proteinExistence type="predicted"/>
<comment type="caution">
    <text evidence="2">The sequence shown here is derived from an EMBL/GenBank/DDBJ whole genome shotgun (WGS) entry which is preliminary data.</text>
</comment>
<organism evidence="2 3">
    <name type="scientific">Colletotrichum shisoi</name>
    <dbReference type="NCBI Taxonomy" id="2078593"/>
    <lineage>
        <taxon>Eukaryota</taxon>
        <taxon>Fungi</taxon>
        <taxon>Dikarya</taxon>
        <taxon>Ascomycota</taxon>
        <taxon>Pezizomycotina</taxon>
        <taxon>Sordariomycetes</taxon>
        <taxon>Hypocreomycetidae</taxon>
        <taxon>Glomerellales</taxon>
        <taxon>Glomerellaceae</taxon>
        <taxon>Colletotrichum</taxon>
        <taxon>Colletotrichum destructivum species complex</taxon>
    </lineage>
</organism>
<dbReference type="EMBL" id="PUHP01000441">
    <property type="protein sequence ID" value="TQN70013.1"/>
    <property type="molecule type" value="Genomic_DNA"/>
</dbReference>
<sequence>MRRKPPRKSTGVSPTGQLALG</sequence>
<gene>
    <name evidence="2" type="ORF">CSHISOI_05491</name>
</gene>
<dbReference type="AlphaFoldDB" id="A0A5Q4BSJ9"/>
<feature type="compositionally biased region" description="Polar residues" evidence="1">
    <location>
        <begin position="10"/>
        <end position="21"/>
    </location>
</feature>
<evidence type="ECO:0000313" key="3">
    <source>
        <dbReference type="Proteomes" id="UP000326340"/>
    </source>
</evidence>
<name>A0A5Q4BSJ9_9PEZI</name>
<dbReference type="Proteomes" id="UP000326340">
    <property type="component" value="Unassembled WGS sequence"/>
</dbReference>